<organism evidence="3 4">
    <name type="scientific">Microbacterium rhizosphaerae</name>
    <dbReference type="NCBI Taxonomy" id="1678237"/>
    <lineage>
        <taxon>Bacteria</taxon>
        <taxon>Bacillati</taxon>
        <taxon>Actinomycetota</taxon>
        <taxon>Actinomycetes</taxon>
        <taxon>Micrococcales</taxon>
        <taxon>Microbacteriaceae</taxon>
        <taxon>Microbacterium</taxon>
    </lineage>
</organism>
<dbReference type="Proteomes" id="UP001323798">
    <property type="component" value="Chromosome"/>
</dbReference>
<evidence type="ECO:0000313" key="4">
    <source>
        <dbReference type="Proteomes" id="UP001323798"/>
    </source>
</evidence>
<dbReference type="EMBL" id="CP139368">
    <property type="protein sequence ID" value="WPR91322.1"/>
    <property type="molecule type" value="Genomic_DNA"/>
</dbReference>
<protein>
    <recommendedName>
        <fullName evidence="5">Septum formation-related domain-containing protein</fullName>
    </recommendedName>
</protein>
<evidence type="ECO:0000256" key="1">
    <source>
        <dbReference type="SAM" id="MobiDB-lite"/>
    </source>
</evidence>
<feature type="signal peptide" evidence="2">
    <location>
        <begin position="1"/>
        <end position="25"/>
    </location>
</feature>
<evidence type="ECO:0008006" key="5">
    <source>
        <dbReference type="Google" id="ProtNLM"/>
    </source>
</evidence>
<keyword evidence="4" id="KW-1185">Reference proteome</keyword>
<dbReference type="PROSITE" id="PS51257">
    <property type="entry name" value="PROKAR_LIPOPROTEIN"/>
    <property type="match status" value="1"/>
</dbReference>
<proteinExistence type="predicted"/>
<keyword evidence="2" id="KW-0732">Signal</keyword>
<sequence>MRATTAVILAAGILLLSGCAAQANATQQAPGNDMPTGPGASAAASQLPSVAAAPASGTDAQHVWEVCYKPDSSADEVTANLNLTNEILTAFPTEWTQNVPVPTGANDGVCHQHVNTAGTGGVKDVWWLHFTDLHAGYAAATAWDAQLKAAGAQAACQPGFGLDQGADAIYSCSYALPTGYQAQISHHTSSSGVDLQIQPPLS</sequence>
<evidence type="ECO:0000313" key="3">
    <source>
        <dbReference type="EMBL" id="WPR91322.1"/>
    </source>
</evidence>
<accession>A0ABZ0SUJ9</accession>
<evidence type="ECO:0000256" key="2">
    <source>
        <dbReference type="SAM" id="SignalP"/>
    </source>
</evidence>
<dbReference type="RefSeq" id="WP_320944023.1">
    <property type="nucleotide sequence ID" value="NZ_BAABEU010000007.1"/>
</dbReference>
<name>A0ABZ0SUJ9_9MICO</name>
<gene>
    <name evidence="3" type="ORF">SM116_08615</name>
</gene>
<feature type="chain" id="PRO_5047431587" description="Septum formation-related domain-containing protein" evidence="2">
    <location>
        <begin position="26"/>
        <end position="202"/>
    </location>
</feature>
<reference evidence="3 4" key="1">
    <citation type="submission" date="2023-11" db="EMBL/GenBank/DDBJ databases">
        <title>Genome sequence of Microbacterium rhizosphaerae KACC 19337.</title>
        <authorList>
            <person name="Choi H."/>
            <person name="Kim S."/>
            <person name="Kim Y."/>
            <person name="Kwon S.-W."/>
            <person name="Heo J."/>
        </authorList>
    </citation>
    <scope>NUCLEOTIDE SEQUENCE [LARGE SCALE GENOMIC DNA]</scope>
    <source>
        <strain evidence="3 4">KACC 19337</strain>
    </source>
</reference>
<feature type="region of interest" description="Disordered" evidence="1">
    <location>
        <begin position="26"/>
        <end position="45"/>
    </location>
</feature>